<name>A0ACD5Z3V4_AVESA</name>
<sequence>METSEEIIPQRVDPEKKPRVDGETQGRRSPKSTSSSAVSRVLDDDDLLIEILLRIDFPTTLVRAALVCKRWFHHVSDHAFLRSFRKLHPPRLLGFYINSWAPRGTPHFVPMLPAHPAELATVIHRAKSTFDKYKSDSTWTDVLDYRNGNVFIKHCEGRNVYAHGVHSLLCSERAMAVVPPFPWTELYNGNFDTCHKILSTEAGDYLHVLVVCAADGNDEVHVHRLQNGVWCLHHKFSKERLPGPQFRPKFMHVDNKIYMLAAHNDIIVLDLMASSFSTIQLPQGLRHGYSNTALSPVDDGTGVYLIHVKQLLLRIWLQNKGDWLLVETIYLPGMCKSLSILDCNTSLQIKHVGDNAEFVFLEMGRWILYLDIKCRTLGKVYEIPSMDPWCSIGDIYPFMMIWPPCSLR</sequence>
<reference evidence="1" key="2">
    <citation type="submission" date="2025-09" db="UniProtKB">
        <authorList>
            <consortium name="EnsemblPlants"/>
        </authorList>
    </citation>
    <scope>IDENTIFICATION</scope>
</reference>
<evidence type="ECO:0000313" key="2">
    <source>
        <dbReference type="Proteomes" id="UP001732700"/>
    </source>
</evidence>
<accession>A0ACD5Z3V4</accession>
<organism evidence="1 2">
    <name type="scientific">Avena sativa</name>
    <name type="common">Oat</name>
    <dbReference type="NCBI Taxonomy" id="4498"/>
    <lineage>
        <taxon>Eukaryota</taxon>
        <taxon>Viridiplantae</taxon>
        <taxon>Streptophyta</taxon>
        <taxon>Embryophyta</taxon>
        <taxon>Tracheophyta</taxon>
        <taxon>Spermatophyta</taxon>
        <taxon>Magnoliopsida</taxon>
        <taxon>Liliopsida</taxon>
        <taxon>Poales</taxon>
        <taxon>Poaceae</taxon>
        <taxon>BOP clade</taxon>
        <taxon>Pooideae</taxon>
        <taxon>Poodae</taxon>
        <taxon>Poeae</taxon>
        <taxon>Poeae Chloroplast Group 1 (Aveneae type)</taxon>
        <taxon>Aveninae</taxon>
        <taxon>Avena</taxon>
    </lineage>
</organism>
<reference evidence="1" key="1">
    <citation type="submission" date="2021-05" db="EMBL/GenBank/DDBJ databases">
        <authorList>
            <person name="Scholz U."/>
            <person name="Mascher M."/>
            <person name="Fiebig A."/>
        </authorList>
    </citation>
    <scope>NUCLEOTIDE SEQUENCE [LARGE SCALE GENOMIC DNA]</scope>
</reference>
<evidence type="ECO:0000313" key="1">
    <source>
        <dbReference type="EnsemblPlants" id="AVESA.00010b.r2.6CG1124130.1.CDS"/>
    </source>
</evidence>
<dbReference type="EnsemblPlants" id="AVESA.00010b.r2.6CG1124130.1">
    <property type="protein sequence ID" value="AVESA.00010b.r2.6CG1124130.1.CDS"/>
    <property type="gene ID" value="AVESA.00010b.r2.6CG1124130"/>
</dbReference>
<protein>
    <submittedName>
        <fullName evidence="1">Uncharacterized protein</fullName>
    </submittedName>
</protein>
<proteinExistence type="predicted"/>
<keyword evidence="2" id="KW-1185">Reference proteome</keyword>
<dbReference type="Proteomes" id="UP001732700">
    <property type="component" value="Chromosome 6C"/>
</dbReference>